<comment type="caution">
    <text evidence="2">The sequence shown here is derived from an EMBL/GenBank/DDBJ whole genome shotgun (WGS) entry which is preliminary data.</text>
</comment>
<dbReference type="EMBL" id="PCVG01000045">
    <property type="protein sequence ID" value="PIQ68538.1"/>
    <property type="molecule type" value="Genomic_DNA"/>
</dbReference>
<keyword evidence="1" id="KW-1133">Transmembrane helix</keyword>
<evidence type="ECO:0000313" key="2">
    <source>
        <dbReference type="EMBL" id="PIQ68538.1"/>
    </source>
</evidence>
<gene>
    <name evidence="2" type="ORF">COV91_03730</name>
</gene>
<dbReference type="Proteomes" id="UP000229342">
    <property type="component" value="Unassembled WGS sequence"/>
</dbReference>
<accession>A0A2H0KB96</accession>
<evidence type="ECO:0000313" key="3">
    <source>
        <dbReference type="Proteomes" id="UP000229342"/>
    </source>
</evidence>
<keyword evidence="1" id="KW-0472">Membrane</keyword>
<evidence type="ECO:0000256" key="1">
    <source>
        <dbReference type="SAM" id="Phobius"/>
    </source>
</evidence>
<feature type="transmembrane region" description="Helical" evidence="1">
    <location>
        <begin position="66"/>
        <end position="89"/>
    </location>
</feature>
<protein>
    <submittedName>
        <fullName evidence="2">Uncharacterized protein</fullName>
    </submittedName>
</protein>
<dbReference type="AlphaFoldDB" id="A0A2H0KB96"/>
<organism evidence="2 3">
    <name type="scientific">Candidatus Taylorbacteria bacterium CG11_big_fil_rev_8_21_14_0_20_46_11</name>
    <dbReference type="NCBI Taxonomy" id="1975025"/>
    <lineage>
        <taxon>Bacteria</taxon>
        <taxon>Candidatus Tayloriibacteriota</taxon>
    </lineage>
</organism>
<proteinExistence type="predicted"/>
<reference evidence="2 3" key="1">
    <citation type="submission" date="2017-09" db="EMBL/GenBank/DDBJ databases">
        <title>Depth-based differentiation of microbial function through sediment-hosted aquifers and enrichment of novel symbionts in the deep terrestrial subsurface.</title>
        <authorList>
            <person name="Probst A.J."/>
            <person name="Ladd B."/>
            <person name="Jarett J.K."/>
            <person name="Geller-Mcgrath D.E."/>
            <person name="Sieber C.M."/>
            <person name="Emerson J.B."/>
            <person name="Anantharaman K."/>
            <person name="Thomas B.C."/>
            <person name="Malmstrom R."/>
            <person name="Stieglmeier M."/>
            <person name="Klingl A."/>
            <person name="Woyke T."/>
            <person name="Ryan C.M."/>
            <person name="Banfield J.F."/>
        </authorList>
    </citation>
    <scope>NUCLEOTIDE SEQUENCE [LARGE SCALE GENOMIC DNA]</scope>
    <source>
        <strain evidence="2">CG11_big_fil_rev_8_21_14_0_20_46_11</strain>
    </source>
</reference>
<feature type="transmembrane region" description="Helical" evidence="1">
    <location>
        <begin position="110"/>
        <end position="128"/>
    </location>
</feature>
<feature type="transmembrane region" description="Helical" evidence="1">
    <location>
        <begin position="25"/>
        <end position="46"/>
    </location>
</feature>
<keyword evidence="1" id="KW-0812">Transmembrane</keyword>
<sequence>MHQKITVHMDQTSERKLLGETPKKVLKGLGLFTLWFVSTAIFITLSEAVTAFTTNITSSPDRVDTFALAQMVTRLMSLLLASGITWGVGVKSGFLPAFPSIDGGKWVRKILFYSILILLVVWIAGKMFPQLDISGLVSTPTPSAPREIKIVQLNLEKLPYGLAIVDVRYNLRLTPKEVSEPITPASHQRITWGPAYKASRIQVLSNGVPISTTGFVDFNDDLNAKYTFTSRSGTFDMWVALGIPPPPMITNTVVVTTTR</sequence>
<name>A0A2H0KB96_9BACT</name>